<dbReference type="EMBL" id="JAVRHY010000017">
    <property type="protein sequence ID" value="MDT0619627.1"/>
    <property type="molecule type" value="Genomic_DNA"/>
</dbReference>
<dbReference type="InterPro" id="IPR000182">
    <property type="entry name" value="GNAT_dom"/>
</dbReference>
<dbReference type="PROSITE" id="PS51186">
    <property type="entry name" value="GNAT"/>
    <property type="match status" value="1"/>
</dbReference>
<comment type="caution">
    <text evidence="2">The sequence shown here is derived from an EMBL/GenBank/DDBJ whole genome shotgun (WGS) entry which is preliminary data.</text>
</comment>
<keyword evidence="2" id="KW-0808">Transferase</keyword>
<evidence type="ECO:0000259" key="1">
    <source>
        <dbReference type="PROSITE" id="PS51186"/>
    </source>
</evidence>
<keyword evidence="2" id="KW-0012">Acyltransferase</keyword>
<dbReference type="Proteomes" id="UP001259982">
    <property type="component" value="Unassembled WGS sequence"/>
</dbReference>
<evidence type="ECO:0000313" key="2">
    <source>
        <dbReference type="EMBL" id="MDT0619627.1"/>
    </source>
</evidence>
<gene>
    <name evidence="2" type="ORF">RM531_14205</name>
</gene>
<dbReference type="GO" id="GO:0016746">
    <property type="term" value="F:acyltransferase activity"/>
    <property type="evidence" value="ECO:0007669"/>
    <property type="project" value="UniProtKB-KW"/>
</dbReference>
<protein>
    <submittedName>
        <fullName evidence="2">GNAT family N-acetyltransferase</fullName>
        <ecNumber evidence="2">2.3.1.-</ecNumber>
    </submittedName>
</protein>
<proteinExistence type="predicted"/>
<dbReference type="Pfam" id="PF00583">
    <property type="entry name" value="Acetyltransf_1"/>
    <property type="match status" value="1"/>
</dbReference>
<dbReference type="SUPFAM" id="SSF55729">
    <property type="entry name" value="Acyl-CoA N-acyltransferases (Nat)"/>
    <property type="match status" value="1"/>
</dbReference>
<dbReference type="CDD" id="cd04301">
    <property type="entry name" value="NAT_SF"/>
    <property type="match status" value="1"/>
</dbReference>
<dbReference type="Gene3D" id="3.40.630.30">
    <property type="match status" value="1"/>
</dbReference>
<organism evidence="2 3">
    <name type="scientific">Spectribacter acetivorans</name>
    <dbReference type="NCBI Taxonomy" id="3075603"/>
    <lineage>
        <taxon>Bacteria</taxon>
        <taxon>Pseudomonadati</taxon>
        <taxon>Pseudomonadota</taxon>
        <taxon>Gammaproteobacteria</taxon>
        <taxon>Salinisphaerales</taxon>
        <taxon>Salinisphaeraceae</taxon>
        <taxon>Spectribacter</taxon>
    </lineage>
</organism>
<sequence>MLPESHEHRVVPFVSPGFTVKLADRPWERRQAMALRRRVFCGEQGLFAEDDRDALDECALPIVALSWWSGMAEQVVGTVRIHDHGDGLWRGSRLAVADDYRRLARLGTELIRIAVGSARARGCSRFLAQVQQANVPLFERLHWQSLHRINVCGRPHVLMQADLAHYPPCVEPARGVVTTRRQAA</sequence>
<keyword evidence="3" id="KW-1185">Reference proteome</keyword>
<name>A0ABU3BAX4_9GAMM</name>
<dbReference type="InterPro" id="IPR016181">
    <property type="entry name" value="Acyl_CoA_acyltransferase"/>
</dbReference>
<evidence type="ECO:0000313" key="3">
    <source>
        <dbReference type="Proteomes" id="UP001259982"/>
    </source>
</evidence>
<reference evidence="2 3" key="1">
    <citation type="submission" date="2023-09" db="EMBL/GenBank/DDBJ databases">
        <authorList>
            <person name="Rey-Velasco X."/>
        </authorList>
    </citation>
    <scope>NUCLEOTIDE SEQUENCE [LARGE SCALE GENOMIC DNA]</scope>
    <source>
        <strain evidence="2 3">P385</strain>
    </source>
</reference>
<dbReference type="EC" id="2.3.1.-" evidence="2"/>
<dbReference type="NCBIfam" id="TIGR04045">
    <property type="entry name" value="MSMEG_0567_GNAT"/>
    <property type="match status" value="1"/>
</dbReference>
<accession>A0ABU3BAX4</accession>
<feature type="domain" description="N-acetyltransferase" evidence="1">
    <location>
        <begin position="18"/>
        <end position="164"/>
    </location>
</feature>
<dbReference type="RefSeq" id="WP_311660176.1">
    <property type="nucleotide sequence ID" value="NZ_JAVRHY010000017.1"/>
</dbReference>
<dbReference type="InterPro" id="IPR024035">
    <property type="entry name" value="MSMEG_0567_GNAT"/>
</dbReference>